<dbReference type="EMBL" id="AHPD01000012">
    <property type="protein sequence ID" value="KEC65180.1"/>
    <property type="molecule type" value="Genomic_DNA"/>
</dbReference>
<name>A0ABR4SNN8_BARQI</name>
<keyword evidence="4" id="KW-1185">Reference proteome</keyword>
<keyword evidence="1" id="KW-0175">Coiled coil</keyword>
<dbReference type="InterPro" id="IPR023220">
    <property type="entry name" value="T4SS_VirB5-domain"/>
</dbReference>
<protein>
    <recommendedName>
        <fullName evidence="5">TrwJ1 protein</fullName>
    </recommendedName>
</protein>
<gene>
    <name evidence="3" type="ORF">O7U_01072</name>
</gene>
<dbReference type="Gene3D" id="1.20.58.430">
    <property type="entry name" value="Type IV secretion system, VirB5-domain"/>
    <property type="match status" value="1"/>
</dbReference>
<organism evidence="3 4">
    <name type="scientific">Bartonella quintana JK 68</name>
    <dbReference type="NCBI Taxonomy" id="1134503"/>
    <lineage>
        <taxon>Bacteria</taxon>
        <taxon>Pseudomonadati</taxon>
        <taxon>Pseudomonadota</taxon>
        <taxon>Alphaproteobacteria</taxon>
        <taxon>Hyphomicrobiales</taxon>
        <taxon>Bartonellaceae</taxon>
        <taxon>Bartonella</taxon>
    </lineage>
</organism>
<accession>A0ABR4SNN8</accession>
<comment type="caution">
    <text evidence="3">The sequence shown here is derived from an EMBL/GenBank/DDBJ whole genome shotgun (WGS) entry which is preliminary data.</text>
</comment>
<evidence type="ECO:0000313" key="4">
    <source>
        <dbReference type="Proteomes" id="UP000027143"/>
    </source>
</evidence>
<keyword evidence="2" id="KW-0732">Signal</keyword>
<dbReference type="RefSeq" id="WP_034450596.1">
    <property type="nucleotide sequence ID" value="NZ_KL446932.1"/>
</dbReference>
<feature type="coiled-coil region" evidence="1">
    <location>
        <begin position="63"/>
        <end position="90"/>
    </location>
</feature>
<dbReference type="Proteomes" id="UP000027143">
    <property type="component" value="Unassembled WGS sequence"/>
</dbReference>
<evidence type="ECO:0000313" key="3">
    <source>
        <dbReference type="EMBL" id="KEC65180.1"/>
    </source>
</evidence>
<reference evidence="3 4" key="1">
    <citation type="submission" date="2012-04" db="EMBL/GenBank/DDBJ databases">
        <title>The Genome Sequence of Bartonella quintana JK 68.</title>
        <authorList>
            <consortium name="The Broad Institute Genome Sequencing Platform"/>
            <consortium name="The Broad Institute Genome Sequencing Center for Infectious Disease"/>
            <person name="Feldgarden M."/>
            <person name="Kirby J."/>
            <person name="Kosoy M."/>
            <person name="Birtles R."/>
            <person name="Probert W.S."/>
            <person name="Chiaraviglio L."/>
            <person name="Walker B."/>
            <person name="Young S.K."/>
            <person name="Zeng Q."/>
            <person name="Gargeya S."/>
            <person name="Fitzgerald M."/>
            <person name="Haas B."/>
            <person name="Abouelleil A."/>
            <person name="Alvarado L."/>
            <person name="Arachchi H.M."/>
            <person name="Berlin A.M."/>
            <person name="Chapman S.B."/>
            <person name="Goldberg J."/>
            <person name="Griggs A."/>
            <person name="Gujja S."/>
            <person name="Hansen M."/>
            <person name="Howarth C."/>
            <person name="Imamovic A."/>
            <person name="Larimer J."/>
            <person name="McCowen C."/>
            <person name="Montmayeur A."/>
            <person name="Murphy C."/>
            <person name="Neiman D."/>
            <person name="Pearson M."/>
            <person name="Priest M."/>
            <person name="Roberts A."/>
            <person name="Saif S."/>
            <person name="Shea T."/>
            <person name="Sisk P."/>
            <person name="Sykes S."/>
            <person name="Wortman J."/>
            <person name="Nusbaum C."/>
            <person name="Birren B."/>
        </authorList>
    </citation>
    <scope>NUCLEOTIDE SEQUENCE [LARGE SCALE GENOMIC DNA]</scope>
    <source>
        <strain evidence="3 4">JK 68</strain>
    </source>
</reference>
<sequence length="263" mass="30260">MKKLIIIALVSVVLGMPSSTLAYSDRGHVNPRASVYQLQRTLQQNIDKENAQRGKEQLKFDGNALLEALKKQLEINKQQLEEAKKLHESITSNRGTINIQQDSDNFFLKNPQFIYKRDKESEINQVAVFIKDIRDKENYLHNVSVSTREARDSINERIKYAALVDKAVSLRVFEETKNRFSQIEKMLKDIDTMADLKSIANLQAQIKGKLAMIQNEATKLQMVAHLRNAEQELISQLKRKRSATIFKSENTKMPDIQYVKAIQ</sequence>
<proteinExistence type="predicted"/>
<evidence type="ECO:0000256" key="1">
    <source>
        <dbReference type="SAM" id="Coils"/>
    </source>
</evidence>
<feature type="chain" id="PRO_5046696281" description="TrwJ1 protein" evidence="2">
    <location>
        <begin position="23"/>
        <end position="263"/>
    </location>
</feature>
<evidence type="ECO:0008006" key="5">
    <source>
        <dbReference type="Google" id="ProtNLM"/>
    </source>
</evidence>
<dbReference type="Pfam" id="PF07996">
    <property type="entry name" value="T4SS"/>
    <property type="match status" value="1"/>
</dbReference>
<dbReference type="CDD" id="cd14262">
    <property type="entry name" value="VirB5_like"/>
    <property type="match status" value="1"/>
</dbReference>
<feature type="signal peptide" evidence="2">
    <location>
        <begin position="1"/>
        <end position="22"/>
    </location>
</feature>
<evidence type="ECO:0000256" key="2">
    <source>
        <dbReference type="SAM" id="SignalP"/>
    </source>
</evidence>
<dbReference type="InterPro" id="IPR014158">
    <property type="entry name" value="T4SS_VirB5"/>
</dbReference>
<dbReference type="SUPFAM" id="SSF101082">
    <property type="entry name" value="Typo IV secretion system protein TraC"/>
    <property type="match status" value="1"/>
</dbReference>